<name>A0AAN5I212_9BILA</name>
<dbReference type="AlphaFoldDB" id="A0AAN5I212"/>
<proteinExistence type="predicted"/>
<feature type="domain" description="Abnormal cell migration protein 18-like fibronectin type I" evidence="1">
    <location>
        <begin position="3"/>
        <end position="54"/>
    </location>
</feature>
<dbReference type="Pfam" id="PF23003">
    <property type="entry name" value="Fn1_2"/>
    <property type="match status" value="1"/>
</dbReference>
<reference evidence="3" key="1">
    <citation type="submission" date="2022-10" db="EMBL/GenBank/DDBJ databases">
        <title>Genome assembly of Pristionchus species.</title>
        <authorList>
            <person name="Yoshida K."/>
            <person name="Sommer R.J."/>
        </authorList>
    </citation>
    <scope>NUCLEOTIDE SEQUENCE [LARGE SCALE GENOMIC DNA]</scope>
    <source>
        <strain evidence="3">RS5460</strain>
    </source>
</reference>
<dbReference type="InterPro" id="IPR055119">
    <property type="entry name" value="Mig18_Fn1"/>
</dbReference>
<feature type="non-terminal residue" evidence="2">
    <location>
        <position position="1"/>
    </location>
</feature>
<protein>
    <recommendedName>
        <fullName evidence="1">Abnormal cell migration protein 18-like fibronectin type I domain-containing protein</fullName>
    </recommendedName>
</protein>
<organism evidence="2 3">
    <name type="scientific">Pristionchus mayeri</name>
    <dbReference type="NCBI Taxonomy" id="1317129"/>
    <lineage>
        <taxon>Eukaryota</taxon>
        <taxon>Metazoa</taxon>
        <taxon>Ecdysozoa</taxon>
        <taxon>Nematoda</taxon>
        <taxon>Chromadorea</taxon>
        <taxon>Rhabditida</taxon>
        <taxon>Rhabditina</taxon>
        <taxon>Diplogasteromorpha</taxon>
        <taxon>Diplogasteroidea</taxon>
        <taxon>Neodiplogasteridae</taxon>
        <taxon>Pristionchus</taxon>
    </lineage>
</organism>
<comment type="caution">
    <text evidence="2">The sequence shown here is derived from an EMBL/GenBank/DDBJ whole genome shotgun (WGS) entry which is preliminary data.</text>
</comment>
<accession>A0AAN5I212</accession>
<gene>
    <name evidence="2" type="ORF">PMAYCL1PPCAC_19019</name>
</gene>
<dbReference type="Proteomes" id="UP001328107">
    <property type="component" value="Unassembled WGS sequence"/>
</dbReference>
<keyword evidence="3" id="KW-1185">Reference proteome</keyword>
<evidence type="ECO:0000313" key="2">
    <source>
        <dbReference type="EMBL" id="GMR48824.1"/>
    </source>
</evidence>
<sequence length="75" mass="8777">RHVVDGKFVFICERSKTNKKIRHIFRHCITPNGEAIPTGEKRKHKNKVYLCKSDAELIVVDNGKKWKTFAVQRMP</sequence>
<feature type="non-terminal residue" evidence="2">
    <location>
        <position position="75"/>
    </location>
</feature>
<dbReference type="EMBL" id="BTRK01000004">
    <property type="protein sequence ID" value="GMR48824.1"/>
    <property type="molecule type" value="Genomic_DNA"/>
</dbReference>
<evidence type="ECO:0000313" key="3">
    <source>
        <dbReference type="Proteomes" id="UP001328107"/>
    </source>
</evidence>
<evidence type="ECO:0000259" key="1">
    <source>
        <dbReference type="Pfam" id="PF23003"/>
    </source>
</evidence>